<organism evidence="1 2">
    <name type="scientific">Streblomastix strix</name>
    <dbReference type="NCBI Taxonomy" id="222440"/>
    <lineage>
        <taxon>Eukaryota</taxon>
        <taxon>Metamonada</taxon>
        <taxon>Preaxostyla</taxon>
        <taxon>Oxymonadida</taxon>
        <taxon>Streblomastigidae</taxon>
        <taxon>Streblomastix</taxon>
    </lineage>
</organism>
<evidence type="ECO:0000313" key="2">
    <source>
        <dbReference type="Proteomes" id="UP000324800"/>
    </source>
</evidence>
<accession>A0A5J4TLQ6</accession>
<evidence type="ECO:0000313" key="1">
    <source>
        <dbReference type="EMBL" id="KAA6359248.1"/>
    </source>
</evidence>
<dbReference type="EMBL" id="SNRW01028677">
    <property type="protein sequence ID" value="KAA6359248.1"/>
    <property type="molecule type" value="Genomic_DNA"/>
</dbReference>
<comment type="caution">
    <text evidence="1">The sequence shown here is derived from an EMBL/GenBank/DDBJ whole genome shotgun (WGS) entry which is preliminary data.</text>
</comment>
<name>A0A5J4TLQ6_9EUKA</name>
<sequence>VIIMNILAVLDQVLTAAEKISNSSKLGESLEKLKNEGKSKEIKRKSKYVLSLLEEQDEEEDDEEDLKQSNYKNDTMKHDLLSHFTVCMAVLIIGGQKAGEHTWNDYDVIDELASGAYGRILLMR</sequence>
<feature type="non-terminal residue" evidence="1">
    <location>
        <position position="124"/>
    </location>
</feature>
<proteinExistence type="predicted"/>
<feature type="non-terminal residue" evidence="1">
    <location>
        <position position="1"/>
    </location>
</feature>
<gene>
    <name evidence="1" type="ORF">EZS28_045225</name>
</gene>
<reference evidence="1 2" key="1">
    <citation type="submission" date="2019-03" db="EMBL/GenBank/DDBJ databases">
        <title>Single cell metagenomics reveals metabolic interactions within the superorganism composed of flagellate Streblomastix strix and complex community of Bacteroidetes bacteria on its surface.</title>
        <authorList>
            <person name="Treitli S.C."/>
            <person name="Kolisko M."/>
            <person name="Husnik F."/>
            <person name="Keeling P."/>
            <person name="Hampl V."/>
        </authorList>
    </citation>
    <scope>NUCLEOTIDE SEQUENCE [LARGE SCALE GENOMIC DNA]</scope>
    <source>
        <strain evidence="1">ST1C</strain>
    </source>
</reference>
<protein>
    <submittedName>
        <fullName evidence="1">Uncharacterized protein</fullName>
    </submittedName>
</protein>
<dbReference type="AlphaFoldDB" id="A0A5J4TLQ6"/>
<dbReference type="Proteomes" id="UP000324800">
    <property type="component" value="Unassembled WGS sequence"/>
</dbReference>